<protein>
    <recommendedName>
        <fullName evidence="6">N-acylneuraminate-9-phosphatase</fullName>
    </recommendedName>
</protein>
<dbReference type="GO" id="GO:0050124">
    <property type="term" value="F:N-acylneuraminate-9-phosphatase activity"/>
    <property type="evidence" value="ECO:0007669"/>
    <property type="project" value="TreeGrafter"/>
</dbReference>
<dbReference type="Proteomes" id="UP001154078">
    <property type="component" value="Chromosome 2"/>
</dbReference>
<evidence type="ECO:0008006" key="6">
    <source>
        <dbReference type="Google" id="ProtNLM"/>
    </source>
</evidence>
<evidence type="ECO:0000256" key="3">
    <source>
        <dbReference type="ARBA" id="ARBA00022842"/>
    </source>
</evidence>
<accession>A0A9P0AZC1</accession>
<evidence type="ECO:0000256" key="1">
    <source>
        <dbReference type="ARBA" id="ARBA00001946"/>
    </source>
</evidence>
<dbReference type="NCBIfam" id="TIGR01549">
    <property type="entry name" value="HAD-SF-IA-v1"/>
    <property type="match status" value="1"/>
</dbReference>
<gene>
    <name evidence="4" type="ORF">MELIAE_LOCUS4227</name>
</gene>
<dbReference type="SUPFAM" id="SSF56784">
    <property type="entry name" value="HAD-like"/>
    <property type="match status" value="1"/>
</dbReference>
<keyword evidence="2" id="KW-0378">Hydrolase</keyword>
<dbReference type="PANTHER" id="PTHR46470:SF3">
    <property type="entry name" value="N-ACYLNEURAMINATE-9-PHOSPHATASE"/>
    <property type="match status" value="1"/>
</dbReference>
<dbReference type="Pfam" id="PF00702">
    <property type="entry name" value="Hydrolase"/>
    <property type="match status" value="1"/>
</dbReference>
<name>A0A9P0AZC1_BRAAE</name>
<dbReference type="SFLD" id="SFLDS00003">
    <property type="entry name" value="Haloacid_Dehalogenase"/>
    <property type="match status" value="1"/>
</dbReference>
<dbReference type="InterPro" id="IPR011950">
    <property type="entry name" value="HAD-SF_hydro_IA_CTE7"/>
</dbReference>
<dbReference type="InterPro" id="IPR036412">
    <property type="entry name" value="HAD-like_sf"/>
</dbReference>
<evidence type="ECO:0000313" key="4">
    <source>
        <dbReference type="EMBL" id="CAH0551667.1"/>
    </source>
</evidence>
<evidence type="ECO:0000256" key="2">
    <source>
        <dbReference type="ARBA" id="ARBA00022801"/>
    </source>
</evidence>
<evidence type="ECO:0000313" key="5">
    <source>
        <dbReference type="Proteomes" id="UP001154078"/>
    </source>
</evidence>
<dbReference type="InterPro" id="IPR051400">
    <property type="entry name" value="HAD-like_hydrolase"/>
</dbReference>
<comment type="cofactor">
    <cofactor evidence="1">
        <name>Mg(2+)</name>
        <dbReference type="ChEBI" id="CHEBI:18420"/>
    </cofactor>
</comment>
<dbReference type="InterPro" id="IPR023214">
    <property type="entry name" value="HAD_sf"/>
</dbReference>
<dbReference type="SFLD" id="SFLDG01129">
    <property type="entry name" value="C1.5:_HAD__Beta-PGM__Phosphata"/>
    <property type="match status" value="1"/>
</dbReference>
<dbReference type="Gene3D" id="1.20.120.710">
    <property type="entry name" value="Haloacid dehalogenase hydrolase-like domain"/>
    <property type="match status" value="1"/>
</dbReference>
<dbReference type="GO" id="GO:0046380">
    <property type="term" value="P:N-acetylneuraminate biosynthetic process"/>
    <property type="evidence" value="ECO:0007669"/>
    <property type="project" value="TreeGrafter"/>
</dbReference>
<dbReference type="NCBIfam" id="TIGR02253">
    <property type="entry name" value="CTE7"/>
    <property type="match status" value="1"/>
</dbReference>
<sequence length="262" mass="30333">MDDESRNTQIRAIFFDLDNTLIETRKADSLACCKLAKQLKDKYAIPSEVCAHYLKEFRRCPDNTKMDLDSWRTLLWNQALGEEHNKLADVVYKKWLKLRYDCLALTHEVEHMLLKLRENYFLCLITNGPSAAQWEKVERLGLKQYFDLILVSGDLPWEKPHHKIFEEACEFLVIKPHEAIMVGDKLHTDILGGIQAKLGGTVWVPFNNQKLQKSDPKPDYTIKKATDMLAVLPESSKRPFFKNRKLFLPDMEDCNSNSSDGS</sequence>
<dbReference type="Gene3D" id="3.40.50.1000">
    <property type="entry name" value="HAD superfamily/HAD-like"/>
    <property type="match status" value="1"/>
</dbReference>
<dbReference type="PANTHER" id="PTHR46470">
    <property type="entry name" value="N-ACYLNEURAMINATE-9-PHOSPHATASE"/>
    <property type="match status" value="1"/>
</dbReference>
<dbReference type="PRINTS" id="PR00413">
    <property type="entry name" value="HADHALOGNASE"/>
</dbReference>
<dbReference type="EMBL" id="OV121133">
    <property type="protein sequence ID" value="CAH0551667.1"/>
    <property type="molecule type" value="Genomic_DNA"/>
</dbReference>
<dbReference type="InterPro" id="IPR006439">
    <property type="entry name" value="HAD-SF_hydro_IA"/>
</dbReference>
<dbReference type="OrthoDB" id="1694274at2759"/>
<dbReference type="AlphaFoldDB" id="A0A9P0AZC1"/>
<keyword evidence="5" id="KW-1185">Reference proteome</keyword>
<organism evidence="4 5">
    <name type="scientific">Brassicogethes aeneus</name>
    <name type="common">Rape pollen beetle</name>
    <name type="synonym">Meligethes aeneus</name>
    <dbReference type="NCBI Taxonomy" id="1431903"/>
    <lineage>
        <taxon>Eukaryota</taxon>
        <taxon>Metazoa</taxon>
        <taxon>Ecdysozoa</taxon>
        <taxon>Arthropoda</taxon>
        <taxon>Hexapoda</taxon>
        <taxon>Insecta</taxon>
        <taxon>Pterygota</taxon>
        <taxon>Neoptera</taxon>
        <taxon>Endopterygota</taxon>
        <taxon>Coleoptera</taxon>
        <taxon>Polyphaga</taxon>
        <taxon>Cucujiformia</taxon>
        <taxon>Nitidulidae</taxon>
        <taxon>Meligethinae</taxon>
        <taxon>Brassicogethes</taxon>
    </lineage>
</organism>
<reference evidence="4" key="1">
    <citation type="submission" date="2021-12" db="EMBL/GenBank/DDBJ databases">
        <authorList>
            <person name="King R."/>
        </authorList>
    </citation>
    <scope>NUCLEOTIDE SEQUENCE</scope>
</reference>
<keyword evidence="3" id="KW-0460">Magnesium</keyword>
<proteinExistence type="predicted"/>